<dbReference type="NCBIfam" id="TIGR00566">
    <property type="entry name" value="trpG_papA"/>
    <property type="match status" value="1"/>
</dbReference>
<proteinExistence type="predicted"/>
<sequence length="202" mass="22841">MILLIDNYDSFTYNLFQYFSEQNVDVEVVVVRNDKISINEIKKMNPEAIIISPGPGLPNKAGICLDTVKEFYTSIPIFGICLGHQVIGEALGGKVRPAKQIKHGKTSLVSHNECGAFKYLQSPAEVMRYHSYVIDQEDFPDELEIVARSIDDNEIMAVKHYKYPLYGLQFHPESIGTISGKQIIKNFLIEIRKEITTNETVS</sequence>
<dbReference type="InterPro" id="IPR017926">
    <property type="entry name" value="GATASE"/>
</dbReference>
<dbReference type="InterPro" id="IPR006221">
    <property type="entry name" value="TrpG/PapA_dom"/>
</dbReference>
<keyword evidence="4" id="KW-1185">Reference proteome</keyword>
<dbReference type="PRINTS" id="PR00096">
    <property type="entry name" value="GATASE"/>
</dbReference>
<dbReference type="InterPro" id="IPR029062">
    <property type="entry name" value="Class_I_gatase-like"/>
</dbReference>
<feature type="domain" description="Glutamine amidotransferase" evidence="2">
    <location>
        <begin position="3"/>
        <end position="190"/>
    </location>
</feature>
<reference evidence="4" key="1">
    <citation type="journal article" date="2019" name="Int. J. Syst. Evol. Microbiol.">
        <title>The Global Catalogue of Microorganisms (GCM) 10K type strain sequencing project: providing services to taxonomists for standard genome sequencing and annotation.</title>
        <authorList>
            <consortium name="The Broad Institute Genomics Platform"/>
            <consortium name="The Broad Institute Genome Sequencing Center for Infectious Disease"/>
            <person name="Wu L."/>
            <person name="Ma J."/>
        </authorList>
    </citation>
    <scope>NUCLEOTIDE SEQUENCE [LARGE SCALE GENOMIC DNA]</scope>
    <source>
        <strain evidence="4">IBRC-M 10703</strain>
    </source>
</reference>
<dbReference type="EMBL" id="JBHSAO010000010">
    <property type="protein sequence ID" value="MFC4024795.1"/>
    <property type="molecule type" value="Genomic_DNA"/>
</dbReference>
<dbReference type="SUPFAM" id="SSF52317">
    <property type="entry name" value="Class I glutamine amidotransferase-like"/>
    <property type="match status" value="1"/>
</dbReference>
<dbReference type="CDD" id="cd01743">
    <property type="entry name" value="GATase1_Anthranilate_Synthase"/>
    <property type="match status" value="1"/>
</dbReference>
<evidence type="ECO:0000259" key="2">
    <source>
        <dbReference type="Pfam" id="PF00117"/>
    </source>
</evidence>
<dbReference type="RefSeq" id="WP_379497296.1">
    <property type="nucleotide sequence ID" value="NZ_JBHSAO010000010.1"/>
</dbReference>
<dbReference type="PRINTS" id="PR00099">
    <property type="entry name" value="CPSGATASE"/>
</dbReference>
<dbReference type="PANTHER" id="PTHR43418:SF4">
    <property type="entry name" value="MULTIFUNCTIONAL TRYPTOPHAN BIOSYNTHESIS PROTEIN"/>
    <property type="match status" value="1"/>
</dbReference>
<dbReference type="PANTHER" id="PTHR43418">
    <property type="entry name" value="MULTIFUNCTIONAL TRYPTOPHAN BIOSYNTHESIS PROTEIN-RELATED"/>
    <property type="match status" value="1"/>
</dbReference>
<dbReference type="PRINTS" id="PR00097">
    <property type="entry name" value="ANTSNTHASEII"/>
</dbReference>
<organism evidence="3 4">
    <name type="scientific">Oceanobacillus longus</name>
    <dbReference type="NCBI Taxonomy" id="930120"/>
    <lineage>
        <taxon>Bacteria</taxon>
        <taxon>Bacillati</taxon>
        <taxon>Bacillota</taxon>
        <taxon>Bacilli</taxon>
        <taxon>Bacillales</taxon>
        <taxon>Bacillaceae</taxon>
        <taxon>Oceanobacillus</taxon>
    </lineage>
</organism>
<evidence type="ECO:0000256" key="1">
    <source>
        <dbReference type="ARBA" id="ARBA00022962"/>
    </source>
</evidence>
<comment type="caution">
    <text evidence="3">The sequence shown here is derived from an EMBL/GenBank/DDBJ whole genome shotgun (WGS) entry which is preliminary data.</text>
</comment>
<dbReference type="PROSITE" id="PS51273">
    <property type="entry name" value="GATASE_TYPE_1"/>
    <property type="match status" value="1"/>
</dbReference>
<dbReference type="Gene3D" id="3.40.50.880">
    <property type="match status" value="1"/>
</dbReference>
<dbReference type="Pfam" id="PF00117">
    <property type="entry name" value="GATase"/>
    <property type="match status" value="1"/>
</dbReference>
<evidence type="ECO:0000313" key="4">
    <source>
        <dbReference type="Proteomes" id="UP001595772"/>
    </source>
</evidence>
<accession>A0ABV8GYP8</accession>
<gene>
    <name evidence="3" type="ORF">ACFOUV_13410</name>
</gene>
<evidence type="ECO:0000313" key="3">
    <source>
        <dbReference type="EMBL" id="MFC4024795.1"/>
    </source>
</evidence>
<name>A0ABV8GYP8_9BACI</name>
<protein>
    <submittedName>
        <fullName evidence="3">Anthranilate synthase component II</fullName>
    </submittedName>
</protein>
<keyword evidence="1" id="KW-0315">Glutamine amidotransferase</keyword>
<dbReference type="InterPro" id="IPR050472">
    <property type="entry name" value="Anth_synth/Amidotransfase"/>
</dbReference>
<dbReference type="Proteomes" id="UP001595772">
    <property type="component" value="Unassembled WGS sequence"/>
</dbReference>